<dbReference type="EMBL" id="BKCJ010001204">
    <property type="protein sequence ID" value="GEU39664.1"/>
    <property type="molecule type" value="Genomic_DNA"/>
</dbReference>
<name>A0A6L2JVN0_TANCI</name>
<keyword evidence="1" id="KW-0175">Coiled coil</keyword>
<feature type="coiled-coil region" evidence="1">
    <location>
        <begin position="229"/>
        <end position="264"/>
    </location>
</feature>
<reference evidence="2" key="1">
    <citation type="journal article" date="2019" name="Sci. Rep.">
        <title>Draft genome of Tanacetum cinerariifolium, the natural source of mosquito coil.</title>
        <authorList>
            <person name="Yamashiro T."/>
            <person name="Shiraishi A."/>
            <person name="Satake H."/>
            <person name="Nakayama K."/>
        </authorList>
    </citation>
    <scope>NUCLEOTIDE SEQUENCE</scope>
</reference>
<sequence length="409" mass="46502">MHNNIMAAGSKDRPPMLATKRYPQWQSRFLRYVDTKLNGVALMKCILEGPYIPTSVIIPAELATENSPAIPERTAIEIVSTMSPDNKAHFEAEKEAIHLLLTGIGDEIYSTVDACKTAHEINKNADATPRYRNDNKSRQFGSQRRVNVVRDRENVQHDDEYNVFANVRQHSEQSKSTSNTCLVEKDDSVVTPDSPNMCDNDIQTDQNAEDEHAALANLIANLKLDVDENKKIQKKLKKANASLAHELEERKSILAKNRKTLEESNSIRDSCLVALQNKQTDFEKYKAFNDRTVDYDKLESPKGPTFNGKPTFANPKYLKMAQSEKPSLYVIPNDQSDPTDRLVPDREETLTLAEESRSKLYKDFVQPFDYTKLNSLYEIFKPASQGNHEQLANANEIRKKNVEKMFCES</sequence>
<accession>A0A6L2JVN0</accession>
<gene>
    <name evidence="2" type="ORF">Tci_011642</name>
</gene>
<proteinExistence type="predicted"/>
<comment type="caution">
    <text evidence="2">The sequence shown here is derived from an EMBL/GenBank/DDBJ whole genome shotgun (WGS) entry which is preliminary data.</text>
</comment>
<protein>
    <submittedName>
        <fullName evidence="2">Ribonuclease H-like domain-containing protein</fullName>
    </submittedName>
</protein>
<organism evidence="2">
    <name type="scientific">Tanacetum cinerariifolium</name>
    <name type="common">Dalmatian daisy</name>
    <name type="synonym">Chrysanthemum cinerariifolium</name>
    <dbReference type="NCBI Taxonomy" id="118510"/>
    <lineage>
        <taxon>Eukaryota</taxon>
        <taxon>Viridiplantae</taxon>
        <taxon>Streptophyta</taxon>
        <taxon>Embryophyta</taxon>
        <taxon>Tracheophyta</taxon>
        <taxon>Spermatophyta</taxon>
        <taxon>Magnoliopsida</taxon>
        <taxon>eudicotyledons</taxon>
        <taxon>Gunneridae</taxon>
        <taxon>Pentapetalae</taxon>
        <taxon>asterids</taxon>
        <taxon>campanulids</taxon>
        <taxon>Asterales</taxon>
        <taxon>Asteraceae</taxon>
        <taxon>Asteroideae</taxon>
        <taxon>Anthemideae</taxon>
        <taxon>Anthemidinae</taxon>
        <taxon>Tanacetum</taxon>
    </lineage>
</organism>
<evidence type="ECO:0000313" key="2">
    <source>
        <dbReference type="EMBL" id="GEU39664.1"/>
    </source>
</evidence>
<evidence type="ECO:0000256" key="1">
    <source>
        <dbReference type="SAM" id="Coils"/>
    </source>
</evidence>
<dbReference type="AlphaFoldDB" id="A0A6L2JVN0"/>